<comment type="caution">
    <text evidence="1">The sequence shown here is derived from an EMBL/GenBank/DDBJ whole genome shotgun (WGS) entry which is preliminary data.</text>
</comment>
<evidence type="ECO:0008006" key="3">
    <source>
        <dbReference type="Google" id="ProtNLM"/>
    </source>
</evidence>
<dbReference type="Proteomes" id="UP000078428">
    <property type="component" value="Unassembled WGS sequence"/>
</dbReference>
<evidence type="ECO:0000313" key="1">
    <source>
        <dbReference type="EMBL" id="OAN55289.1"/>
    </source>
</evidence>
<gene>
    <name evidence="1" type="ORF">A6A04_11580</name>
</gene>
<evidence type="ECO:0000313" key="2">
    <source>
        <dbReference type="Proteomes" id="UP000078428"/>
    </source>
</evidence>
<accession>A0A178MXC4</accession>
<keyword evidence="2" id="KW-1185">Reference proteome</keyword>
<dbReference type="InterPro" id="IPR046734">
    <property type="entry name" value="DUF6626"/>
</dbReference>
<dbReference type="RefSeq" id="WP_068489470.1">
    <property type="nucleotide sequence ID" value="NZ_LWQT01000020.1"/>
</dbReference>
<dbReference type="AlphaFoldDB" id="A0A178MXC4"/>
<dbReference type="OrthoDB" id="7358060at2"/>
<sequence length="98" mass="11151">MLLEVIYGELRDMWLVESQYEFSRFWLGQSRSYMSCAKARKRQPSLLVLMRLSQRLTSISAKYAAVATTEMERVNCYRLAALSDQVGNALGHQLLSGG</sequence>
<dbReference type="EMBL" id="LWQT01000020">
    <property type="protein sequence ID" value="OAN55289.1"/>
    <property type="molecule type" value="Genomic_DNA"/>
</dbReference>
<protein>
    <recommendedName>
        <fullName evidence="3">Four helix bundle protein</fullName>
    </recommendedName>
</protein>
<reference evidence="1 2" key="1">
    <citation type="submission" date="2016-04" db="EMBL/GenBank/DDBJ databases">
        <title>Draft genome sequence of freshwater magnetotactic bacteria Magnetospirillum marisnigri SP-1 and Magnetospirillum moscoviense BB-1.</title>
        <authorList>
            <person name="Koziaeva V."/>
            <person name="Dziuba M.V."/>
            <person name="Ivanov T.M."/>
            <person name="Kuznetsov B."/>
            <person name="Grouzdev D.S."/>
        </authorList>
    </citation>
    <scope>NUCLEOTIDE SEQUENCE [LARGE SCALE GENOMIC DNA]</scope>
    <source>
        <strain evidence="1 2">SP-1</strain>
    </source>
</reference>
<name>A0A178MXC4_9PROT</name>
<dbReference type="Pfam" id="PF20331">
    <property type="entry name" value="DUF6626"/>
    <property type="match status" value="1"/>
</dbReference>
<proteinExistence type="predicted"/>
<dbReference type="STRING" id="1285242.A6A04_11580"/>
<organism evidence="1 2">
    <name type="scientific">Paramagnetospirillum marisnigri</name>
    <dbReference type="NCBI Taxonomy" id="1285242"/>
    <lineage>
        <taxon>Bacteria</taxon>
        <taxon>Pseudomonadati</taxon>
        <taxon>Pseudomonadota</taxon>
        <taxon>Alphaproteobacteria</taxon>
        <taxon>Rhodospirillales</taxon>
        <taxon>Magnetospirillaceae</taxon>
        <taxon>Paramagnetospirillum</taxon>
    </lineage>
</organism>